<sequence length="218" mass="22780">MPFWANSTAFSTVLTNITTALFILGAARTFDARPPPLRPGSTPPPRPVTTPPPPPGHHSSTPPGNHSSTPARSPLLHPLPVTTPPPRPVTTPPPPPRSPLLHPRPGHHSSTPSPVTTPPPPPRSPLLVSVHCKFHMKNLLEVSEFQSFGVCELRSGKAANPGTGQWKSNSTITSCPAGGGGAEVAVYGSGIFSKCMLGDLATCYSAVENQTPGMKDLA</sequence>
<gene>
    <name evidence="2" type="ORF">KOW79_014330</name>
</gene>
<accession>A0A9D3SKY9</accession>
<keyword evidence="3" id="KW-1185">Reference proteome</keyword>
<dbReference type="AlphaFoldDB" id="A0A9D3SKY9"/>
<dbReference type="Proteomes" id="UP000824219">
    <property type="component" value="Linkage Group LG16"/>
</dbReference>
<feature type="compositionally biased region" description="Pro residues" evidence="1">
    <location>
        <begin position="81"/>
        <end position="98"/>
    </location>
</feature>
<organism evidence="2 3">
    <name type="scientific">Hemibagrus wyckioides</name>
    <dbReference type="NCBI Taxonomy" id="337641"/>
    <lineage>
        <taxon>Eukaryota</taxon>
        <taxon>Metazoa</taxon>
        <taxon>Chordata</taxon>
        <taxon>Craniata</taxon>
        <taxon>Vertebrata</taxon>
        <taxon>Euteleostomi</taxon>
        <taxon>Actinopterygii</taxon>
        <taxon>Neopterygii</taxon>
        <taxon>Teleostei</taxon>
        <taxon>Ostariophysi</taxon>
        <taxon>Siluriformes</taxon>
        <taxon>Bagridae</taxon>
        <taxon>Hemibagrus</taxon>
    </lineage>
</organism>
<protein>
    <submittedName>
        <fullName evidence="2">Uncharacterized protein</fullName>
    </submittedName>
</protein>
<evidence type="ECO:0000256" key="1">
    <source>
        <dbReference type="SAM" id="MobiDB-lite"/>
    </source>
</evidence>
<dbReference type="PRINTS" id="PR01217">
    <property type="entry name" value="PRICHEXTENSN"/>
</dbReference>
<reference evidence="2 3" key="1">
    <citation type="submission" date="2021-06" db="EMBL/GenBank/DDBJ databases">
        <title>Chromosome-level genome assembly of the red-tail catfish (Hemibagrus wyckioides).</title>
        <authorList>
            <person name="Shao F."/>
        </authorList>
    </citation>
    <scope>NUCLEOTIDE SEQUENCE [LARGE SCALE GENOMIC DNA]</scope>
    <source>
        <strain evidence="2">EC202008001</strain>
        <tissue evidence="2">Blood</tissue>
    </source>
</reference>
<comment type="caution">
    <text evidence="2">The sequence shown here is derived from an EMBL/GenBank/DDBJ whole genome shotgun (WGS) entry which is preliminary data.</text>
</comment>
<feature type="compositionally biased region" description="Low complexity" evidence="1">
    <location>
        <begin position="99"/>
        <end position="114"/>
    </location>
</feature>
<evidence type="ECO:0000313" key="3">
    <source>
        <dbReference type="Proteomes" id="UP000824219"/>
    </source>
</evidence>
<feature type="compositionally biased region" description="Low complexity" evidence="1">
    <location>
        <begin position="57"/>
        <end position="80"/>
    </location>
</feature>
<proteinExistence type="predicted"/>
<feature type="region of interest" description="Disordered" evidence="1">
    <location>
        <begin position="30"/>
        <end position="123"/>
    </location>
</feature>
<feature type="compositionally biased region" description="Pro residues" evidence="1">
    <location>
        <begin position="33"/>
        <end position="56"/>
    </location>
</feature>
<evidence type="ECO:0000313" key="2">
    <source>
        <dbReference type="EMBL" id="KAG7322984.1"/>
    </source>
</evidence>
<name>A0A9D3SKY9_9TELE</name>
<dbReference type="EMBL" id="JAHKSW010000016">
    <property type="protein sequence ID" value="KAG7322984.1"/>
    <property type="molecule type" value="Genomic_DNA"/>
</dbReference>